<evidence type="ECO:0000313" key="3">
    <source>
        <dbReference type="EMBL" id="MFC0179569.1"/>
    </source>
</evidence>
<dbReference type="EMBL" id="JBHLXE010000059">
    <property type="protein sequence ID" value="MFC0179569.1"/>
    <property type="molecule type" value="Genomic_DNA"/>
</dbReference>
<dbReference type="Proteomes" id="UP001589758">
    <property type="component" value="Unassembled WGS sequence"/>
</dbReference>
<dbReference type="InterPro" id="IPR016130">
    <property type="entry name" value="Tyr_Pase_AS"/>
</dbReference>
<reference evidence="3 4" key="1">
    <citation type="submission" date="2024-09" db="EMBL/GenBank/DDBJ databases">
        <authorList>
            <person name="Sun Q."/>
            <person name="Mori K."/>
        </authorList>
    </citation>
    <scope>NUCLEOTIDE SEQUENCE [LARGE SCALE GENOMIC DNA]</scope>
    <source>
        <strain evidence="3 4">CCM 8545</strain>
    </source>
</reference>
<name>A0ABV6C9B9_9GAMM</name>
<dbReference type="PANTHER" id="PTHR31126">
    <property type="entry name" value="TYROSINE-PROTEIN PHOSPHATASE"/>
    <property type="match status" value="1"/>
</dbReference>
<dbReference type="Pfam" id="PF13350">
    <property type="entry name" value="Y_phosphatase3"/>
    <property type="match status" value="1"/>
</dbReference>
<evidence type="ECO:0000256" key="1">
    <source>
        <dbReference type="ARBA" id="ARBA00009580"/>
    </source>
</evidence>
<proteinExistence type="inferred from homology"/>
<evidence type="ECO:0000313" key="4">
    <source>
        <dbReference type="Proteomes" id="UP001589758"/>
    </source>
</evidence>
<gene>
    <name evidence="3" type="ORF">ACFFIT_05610</name>
</gene>
<dbReference type="RefSeq" id="WP_385876674.1">
    <property type="nucleotide sequence ID" value="NZ_JBHLXE010000059.1"/>
</dbReference>
<accession>A0ABV6C9B9</accession>
<feature type="domain" description="Tyrosine specific protein phosphatases" evidence="2">
    <location>
        <begin position="124"/>
        <end position="197"/>
    </location>
</feature>
<dbReference type="PROSITE" id="PS50056">
    <property type="entry name" value="TYR_PHOSPHATASE_2"/>
    <property type="match status" value="1"/>
</dbReference>
<evidence type="ECO:0000259" key="2">
    <source>
        <dbReference type="PROSITE" id="PS50056"/>
    </source>
</evidence>
<keyword evidence="4" id="KW-1185">Reference proteome</keyword>
<comment type="similarity">
    <text evidence="1">Belongs to the protein-tyrosine phosphatase family.</text>
</comment>
<dbReference type="Gene3D" id="3.90.190.10">
    <property type="entry name" value="Protein tyrosine phosphatase superfamily"/>
    <property type="match status" value="1"/>
</dbReference>
<dbReference type="PROSITE" id="PS00383">
    <property type="entry name" value="TYR_PHOSPHATASE_1"/>
    <property type="match status" value="1"/>
</dbReference>
<dbReference type="SUPFAM" id="SSF52799">
    <property type="entry name" value="(Phosphotyrosine protein) phosphatases II"/>
    <property type="match status" value="1"/>
</dbReference>
<comment type="caution">
    <text evidence="3">The sequence shown here is derived from an EMBL/GenBank/DDBJ whole genome shotgun (WGS) entry which is preliminary data.</text>
</comment>
<dbReference type="InterPro" id="IPR026893">
    <property type="entry name" value="Tyr/Ser_Pase_IphP-type"/>
</dbReference>
<dbReference type="InterPro" id="IPR000387">
    <property type="entry name" value="Tyr_Pase_dom"/>
</dbReference>
<protein>
    <submittedName>
        <fullName evidence="3">Tyrosine-protein phosphatase</fullName>
    </submittedName>
</protein>
<sequence>MKSERCINFRELGGYLTITNKKIKKGKLLRSGAHHQCKEIDKAFLSSLAIDTIIDLRGNKERALETTNLQLFSQNNSNIINHIFWDYDLNFDIKTLIQNAENNPETLIEKVDRLYIDFYSKLPFEFGPRLSKLFDELKLGKTILFHCSAGKDRTGFIAFILLSILEVDYKIIMQDYLLSDACHNRRQIMVPSDNKEIKTEEEMLSSSINPIGKIPEKLSRALAGVKSEYLDKARITIKKEFGSVLEYVKHFTNITDNELGLIRNHYLCELGSIL</sequence>
<organism evidence="3 4">
    <name type="scientific">Thorsellia kenyensis</name>
    <dbReference type="NCBI Taxonomy" id="1549888"/>
    <lineage>
        <taxon>Bacteria</taxon>
        <taxon>Pseudomonadati</taxon>
        <taxon>Pseudomonadota</taxon>
        <taxon>Gammaproteobacteria</taxon>
        <taxon>Enterobacterales</taxon>
        <taxon>Thorselliaceae</taxon>
        <taxon>Thorsellia</taxon>
    </lineage>
</organism>
<dbReference type="PANTHER" id="PTHR31126:SF1">
    <property type="entry name" value="TYROSINE SPECIFIC PROTEIN PHOSPHATASES DOMAIN-CONTAINING PROTEIN"/>
    <property type="match status" value="1"/>
</dbReference>
<dbReference type="InterPro" id="IPR029021">
    <property type="entry name" value="Prot-tyrosine_phosphatase-like"/>
</dbReference>